<evidence type="ECO:0000256" key="1">
    <source>
        <dbReference type="SAM" id="Phobius"/>
    </source>
</evidence>
<gene>
    <name evidence="2" type="ORF">B0T22DRAFT_254762</name>
</gene>
<reference evidence="2" key="2">
    <citation type="submission" date="2023-06" db="EMBL/GenBank/DDBJ databases">
        <authorList>
            <consortium name="Lawrence Berkeley National Laboratory"/>
            <person name="Haridas S."/>
            <person name="Hensen N."/>
            <person name="Bonometti L."/>
            <person name="Westerberg I."/>
            <person name="Brannstrom I.O."/>
            <person name="Guillou S."/>
            <person name="Cros-Aarteil S."/>
            <person name="Calhoun S."/>
            <person name="Kuo A."/>
            <person name="Mondo S."/>
            <person name="Pangilinan J."/>
            <person name="Riley R."/>
            <person name="Labutti K."/>
            <person name="Andreopoulos B."/>
            <person name="Lipzen A."/>
            <person name="Chen C."/>
            <person name="Yanf M."/>
            <person name="Daum C."/>
            <person name="Ng V."/>
            <person name="Clum A."/>
            <person name="Steindorff A."/>
            <person name="Ohm R."/>
            <person name="Martin F."/>
            <person name="Silar P."/>
            <person name="Natvig D."/>
            <person name="Lalanne C."/>
            <person name="Gautier V."/>
            <person name="Ament-Velasquez S.L."/>
            <person name="Kruys A."/>
            <person name="Hutchinson M.I."/>
            <person name="Powell A.J."/>
            <person name="Barry K."/>
            <person name="Miller A.N."/>
            <person name="Grigoriev I.V."/>
            <person name="Debuchy R."/>
            <person name="Gladieux P."/>
            <person name="Thoren M.H."/>
            <person name="Johannesson H."/>
        </authorList>
    </citation>
    <scope>NUCLEOTIDE SEQUENCE</scope>
    <source>
        <strain evidence="2">CBS 314.62</strain>
    </source>
</reference>
<evidence type="ECO:0000313" key="3">
    <source>
        <dbReference type="Proteomes" id="UP001270362"/>
    </source>
</evidence>
<name>A0AAE0X2Q4_9PEZI</name>
<protein>
    <submittedName>
        <fullName evidence="2">Uncharacterized protein</fullName>
    </submittedName>
</protein>
<keyword evidence="3" id="KW-1185">Reference proteome</keyword>
<evidence type="ECO:0000313" key="2">
    <source>
        <dbReference type="EMBL" id="KAK3683616.1"/>
    </source>
</evidence>
<keyword evidence="1" id="KW-0812">Transmembrane</keyword>
<keyword evidence="1" id="KW-1133">Transmembrane helix</keyword>
<dbReference type="Proteomes" id="UP001270362">
    <property type="component" value="Unassembled WGS sequence"/>
</dbReference>
<sequence>MGYRRRVMHGFGEEDGRRVKGERWRWNRPISRDSTARRCLSSTTLNETPPPLTLDPLGSSTGQLTRWPLVAGCRANGLAALPACVFGVASYVPEPFLLLLNNALVNSTGSVFFCLNWSLCMSIYFPEQRTDGRIFPFFFLRERERERASRF</sequence>
<dbReference type="EMBL" id="JAULSO010000004">
    <property type="protein sequence ID" value="KAK3683616.1"/>
    <property type="molecule type" value="Genomic_DNA"/>
</dbReference>
<reference evidence="2" key="1">
    <citation type="journal article" date="2023" name="Mol. Phylogenet. Evol.">
        <title>Genome-scale phylogeny and comparative genomics of the fungal order Sordariales.</title>
        <authorList>
            <person name="Hensen N."/>
            <person name="Bonometti L."/>
            <person name="Westerberg I."/>
            <person name="Brannstrom I.O."/>
            <person name="Guillou S."/>
            <person name="Cros-Aarteil S."/>
            <person name="Calhoun S."/>
            <person name="Haridas S."/>
            <person name="Kuo A."/>
            <person name="Mondo S."/>
            <person name="Pangilinan J."/>
            <person name="Riley R."/>
            <person name="LaButti K."/>
            <person name="Andreopoulos B."/>
            <person name="Lipzen A."/>
            <person name="Chen C."/>
            <person name="Yan M."/>
            <person name="Daum C."/>
            <person name="Ng V."/>
            <person name="Clum A."/>
            <person name="Steindorff A."/>
            <person name="Ohm R.A."/>
            <person name="Martin F."/>
            <person name="Silar P."/>
            <person name="Natvig D.O."/>
            <person name="Lalanne C."/>
            <person name="Gautier V."/>
            <person name="Ament-Velasquez S.L."/>
            <person name="Kruys A."/>
            <person name="Hutchinson M.I."/>
            <person name="Powell A.J."/>
            <person name="Barry K."/>
            <person name="Miller A.N."/>
            <person name="Grigoriev I.V."/>
            <person name="Debuchy R."/>
            <person name="Gladieux P."/>
            <person name="Hiltunen Thoren M."/>
            <person name="Johannesson H."/>
        </authorList>
    </citation>
    <scope>NUCLEOTIDE SEQUENCE</scope>
    <source>
        <strain evidence="2">CBS 314.62</strain>
    </source>
</reference>
<dbReference type="AlphaFoldDB" id="A0AAE0X2Q4"/>
<feature type="transmembrane region" description="Helical" evidence="1">
    <location>
        <begin position="75"/>
        <end position="92"/>
    </location>
</feature>
<accession>A0AAE0X2Q4</accession>
<feature type="transmembrane region" description="Helical" evidence="1">
    <location>
        <begin position="104"/>
        <end position="125"/>
    </location>
</feature>
<organism evidence="2 3">
    <name type="scientific">Podospora appendiculata</name>
    <dbReference type="NCBI Taxonomy" id="314037"/>
    <lineage>
        <taxon>Eukaryota</taxon>
        <taxon>Fungi</taxon>
        <taxon>Dikarya</taxon>
        <taxon>Ascomycota</taxon>
        <taxon>Pezizomycotina</taxon>
        <taxon>Sordariomycetes</taxon>
        <taxon>Sordariomycetidae</taxon>
        <taxon>Sordariales</taxon>
        <taxon>Podosporaceae</taxon>
        <taxon>Podospora</taxon>
    </lineage>
</organism>
<comment type="caution">
    <text evidence="2">The sequence shown here is derived from an EMBL/GenBank/DDBJ whole genome shotgun (WGS) entry which is preliminary data.</text>
</comment>
<keyword evidence="1" id="KW-0472">Membrane</keyword>
<proteinExistence type="predicted"/>